<evidence type="ECO:0000313" key="2">
    <source>
        <dbReference type="Proteomes" id="UP001530377"/>
    </source>
</evidence>
<sequence length="42" mass="4410">MVQVSLYVRPTSIGSHNIDDGALLECCRSPAMSAAVSACLKD</sequence>
<protein>
    <submittedName>
        <fullName evidence="1">Uncharacterized protein</fullName>
    </submittedName>
</protein>
<name>A0ABD3RG49_9STRA</name>
<organism evidence="1 2">
    <name type="scientific">Cyclostephanos tholiformis</name>
    <dbReference type="NCBI Taxonomy" id="382380"/>
    <lineage>
        <taxon>Eukaryota</taxon>
        <taxon>Sar</taxon>
        <taxon>Stramenopiles</taxon>
        <taxon>Ochrophyta</taxon>
        <taxon>Bacillariophyta</taxon>
        <taxon>Coscinodiscophyceae</taxon>
        <taxon>Thalassiosirophycidae</taxon>
        <taxon>Stephanodiscales</taxon>
        <taxon>Stephanodiscaceae</taxon>
        <taxon>Cyclostephanos</taxon>
    </lineage>
</organism>
<gene>
    <name evidence="1" type="ORF">ACHAXA_004369</name>
</gene>
<dbReference type="Proteomes" id="UP001530377">
    <property type="component" value="Unassembled WGS sequence"/>
</dbReference>
<dbReference type="EMBL" id="JALLPB020000414">
    <property type="protein sequence ID" value="KAL3809366.1"/>
    <property type="molecule type" value="Genomic_DNA"/>
</dbReference>
<reference evidence="1 2" key="1">
    <citation type="submission" date="2024-10" db="EMBL/GenBank/DDBJ databases">
        <title>Updated reference genomes for cyclostephanoid diatoms.</title>
        <authorList>
            <person name="Roberts W.R."/>
            <person name="Alverson A.J."/>
        </authorList>
    </citation>
    <scope>NUCLEOTIDE SEQUENCE [LARGE SCALE GENOMIC DNA]</scope>
    <source>
        <strain evidence="1 2">AJA228-03</strain>
    </source>
</reference>
<comment type="caution">
    <text evidence="1">The sequence shown here is derived from an EMBL/GenBank/DDBJ whole genome shotgun (WGS) entry which is preliminary data.</text>
</comment>
<accession>A0ABD3RG49</accession>
<proteinExistence type="predicted"/>
<evidence type="ECO:0000313" key="1">
    <source>
        <dbReference type="EMBL" id="KAL3809366.1"/>
    </source>
</evidence>
<keyword evidence="2" id="KW-1185">Reference proteome</keyword>
<dbReference type="AlphaFoldDB" id="A0ABD3RG49"/>